<protein>
    <submittedName>
        <fullName evidence="10">Cathepsin B</fullName>
    </submittedName>
</protein>
<reference evidence="10" key="1">
    <citation type="submission" date="2025-08" db="UniProtKB">
        <authorList>
            <consortium name="RefSeq"/>
        </authorList>
    </citation>
    <scope>IDENTIFICATION</scope>
</reference>
<evidence type="ECO:0000256" key="3">
    <source>
        <dbReference type="ARBA" id="ARBA00022729"/>
    </source>
</evidence>
<organism evidence="9 10">
    <name type="scientific">Aplysia californica</name>
    <name type="common">California sea hare</name>
    <dbReference type="NCBI Taxonomy" id="6500"/>
    <lineage>
        <taxon>Eukaryota</taxon>
        <taxon>Metazoa</taxon>
        <taxon>Spiralia</taxon>
        <taxon>Lophotrochozoa</taxon>
        <taxon>Mollusca</taxon>
        <taxon>Gastropoda</taxon>
        <taxon>Heterobranchia</taxon>
        <taxon>Euthyneura</taxon>
        <taxon>Tectipleura</taxon>
        <taxon>Aplysiida</taxon>
        <taxon>Aplysioidea</taxon>
        <taxon>Aplysiidae</taxon>
        <taxon>Aplysia</taxon>
    </lineage>
</organism>
<gene>
    <name evidence="10" type="primary">LOC101854431</name>
</gene>
<dbReference type="RefSeq" id="XP_012941537.1">
    <property type="nucleotide sequence ID" value="XM_013086083.1"/>
</dbReference>
<dbReference type="GeneID" id="101854431"/>
<dbReference type="InterPro" id="IPR000169">
    <property type="entry name" value="Pept_cys_AS"/>
</dbReference>
<feature type="signal peptide" evidence="7">
    <location>
        <begin position="1"/>
        <end position="16"/>
    </location>
</feature>
<sequence>MQVLLPLCVLMGVALATPVSHLEPLSDAQIDYINNFANTTWKAGRNFYPNELARARRMLGVDMEKNAVFMRKYVPEKEVVVSNDLPKQFDPRQKWPKCGSLNEIRDQANCGSCWAFGAVEAMTDRICIHGGGQVHISAEDLLACCPICGMGCNGGYPAVAWMWYKFDGLVTGGQYNTSQGCQPYTLPHCDHHTKGKYPACSGPMNTPKCEKECIPGYAKTYKADKHKAKEHYSVHGVEKIMQELVSNGPVEGAFDVYSDFLSYKSGVYRHTTGSYEGGHAIKILGYGTENGQDYWLVANSWNEDWGDKGFFKIARGKDECGIESHIVTGIPEI</sequence>
<feature type="domain" description="Peptidase C1A papain C-terminal" evidence="8">
    <location>
        <begin position="85"/>
        <end position="330"/>
    </location>
</feature>
<evidence type="ECO:0000313" key="10">
    <source>
        <dbReference type="RefSeq" id="XP_012941537.1"/>
    </source>
</evidence>
<feature type="chain" id="PRO_5045034927" evidence="7">
    <location>
        <begin position="17"/>
        <end position="333"/>
    </location>
</feature>
<evidence type="ECO:0000313" key="9">
    <source>
        <dbReference type="Proteomes" id="UP000694888"/>
    </source>
</evidence>
<dbReference type="PRINTS" id="PR00705">
    <property type="entry name" value="PAPAIN"/>
</dbReference>
<dbReference type="InterPro" id="IPR013128">
    <property type="entry name" value="Peptidase_C1A"/>
</dbReference>
<dbReference type="Gene3D" id="3.90.70.10">
    <property type="entry name" value="Cysteine proteinases"/>
    <property type="match status" value="1"/>
</dbReference>
<dbReference type="SMART" id="SM00645">
    <property type="entry name" value="Pept_C1"/>
    <property type="match status" value="1"/>
</dbReference>
<dbReference type="SUPFAM" id="SSF54001">
    <property type="entry name" value="Cysteine proteinases"/>
    <property type="match status" value="1"/>
</dbReference>
<dbReference type="InterPro" id="IPR025661">
    <property type="entry name" value="Pept_asp_AS"/>
</dbReference>
<evidence type="ECO:0000259" key="8">
    <source>
        <dbReference type="SMART" id="SM00645"/>
    </source>
</evidence>
<keyword evidence="9" id="KW-1185">Reference proteome</keyword>
<keyword evidence="2" id="KW-0645">Protease</keyword>
<proteinExistence type="inferred from homology"/>
<evidence type="ECO:0000256" key="1">
    <source>
        <dbReference type="ARBA" id="ARBA00008455"/>
    </source>
</evidence>
<dbReference type="Pfam" id="PF08127">
    <property type="entry name" value="Propeptide_C1"/>
    <property type="match status" value="1"/>
</dbReference>
<dbReference type="InterPro" id="IPR038765">
    <property type="entry name" value="Papain-like_cys_pep_sf"/>
</dbReference>
<dbReference type="PROSITE" id="PS00139">
    <property type="entry name" value="THIOL_PROTEASE_CYS"/>
    <property type="match status" value="1"/>
</dbReference>
<dbReference type="PROSITE" id="PS00639">
    <property type="entry name" value="THIOL_PROTEASE_HIS"/>
    <property type="match status" value="1"/>
</dbReference>
<keyword evidence="4" id="KW-0378">Hydrolase</keyword>
<accession>A0ABM1A628</accession>
<keyword evidence="6" id="KW-1015">Disulfide bond</keyword>
<dbReference type="InterPro" id="IPR000668">
    <property type="entry name" value="Peptidase_C1A_C"/>
</dbReference>
<dbReference type="CDD" id="cd02620">
    <property type="entry name" value="Peptidase_C1A_CathepsinB"/>
    <property type="match status" value="1"/>
</dbReference>
<dbReference type="PROSITE" id="PS00640">
    <property type="entry name" value="THIOL_PROTEASE_ASN"/>
    <property type="match status" value="1"/>
</dbReference>
<dbReference type="Proteomes" id="UP000694888">
    <property type="component" value="Unplaced"/>
</dbReference>
<dbReference type="PANTHER" id="PTHR12411">
    <property type="entry name" value="CYSTEINE PROTEASE FAMILY C1-RELATED"/>
    <property type="match status" value="1"/>
</dbReference>
<evidence type="ECO:0000256" key="5">
    <source>
        <dbReference type="ARBA" id="ARBA00022807"/>
    </source>
</evidence>
<dbReference type="Pfam" id="PF00112">
    <property type="entry name" value="Peptidase_C1"/>
    <property type="match status" value="1"/>
</dbReference>
<name>A0ABM1A628_APLCA</name>
<evidence type="ECO:0000256" key="2">
    <source>
        <dbReference type="ARBA" id="ARBA00022670"/>
    </source>
</evidence>
<evidence type="ECO:0000256" key="7">
    <source>
        <dbReference type="SAM" id="SignalP"/>
    </source>
</evidence>
<evidence type="ECO:0000256" key="4">
    <source>
        <dbReference type="ARBA" id="ARBA00022801"/>
    </source>
</evidence>
<keyword evidence="5" id="KW-0788">Thiol protease</keyword>
<evidence type="ECO:0000256" key="6">
    <source>
        <dbReference type="ARBA" id="ARBA00023157"/>
    </source>
</evidence>
<comment type="similarity">
    <text evidence="1">Belongs to the peptidase C1 family.</text>
</comment>
<dbReference type="InterPro" id="IPR025660">
    <property type="entry name" value="Pept_his_AS"/>
</dbReference>
<keyword evidence="3 7" id="KW-0732">Signal</keyword>
<dbReference type="InterPro" id="IPR012599">
    <property type="entry name" value="Propeptide_C1A"/>
</dbReference>